<proteinExistence type="predicted"/>
<dbReference type="FunFam" id="3.40.50.300:FF:000011">
    <property type="entry name" value="Putative ABC transporter ATP-binding component"/>
    <property type="match status" value="1"/>
</dbReference>
<keyword evidence="1" id="KW-0547">Nucleotide-binding</keyword>
<gene>
    <name evidence="4" type="ORF">D7I46_10580</name>
</gene>
<dbReference type="InterPro" id="IPR003593">
    <property type="entry name" value="AAA+_ATPase"/>
</dbReference>
<sequence>MSILDVKNLSHGFGDRAIFEDVSFRLLKGEHIGFVGANGEGKSTFMSIITGTLTPDEGKVTWSKKHRVGYMDQHAALGKGKTTREALSEAFQYLFDVEAEINDTYMKMAEMSEDEMNAALENVGELQEELDTGDFYLIDSKVEETARGLGLTNLLDKDVADLSGGQRTKILLGKLLLEKPDILLLDEPTNYLDEEHIFWLKNYLKNYENAFILISHDVSFMDEVVNVIYHVHGQGITRYSMSYHEFERVFEEKKKQLENLHDAQVAEAAKLKDFIARKKANVATSGQAKAREKMLAKMEIVDTIHEKPKPHFDFKFSRKPSRLVFEATDLVIGYAAENPLSAPINLKVESGQKIAFVGSNGIGKSTLLKSLMGLIPALSGDIEKGNFQDIAYYEQEIKEPSQKTVLDDLWDEYPSWNQAELRGALARVGLTTKQIETRVYVLSGGEQAKLRFAKLMNTESNILILDEPTNHLDVDAKEELKRALIDYPGTILMVSHEPEFYEGVVSDVVNCEEWTTRIL</sequence>
<dbReference type="PANTHER" id="PTHR42855:SF2">
    <property type="entry name" value="DRUG RESISTANCE ABC TRANSPORTER,ATP-BINDING PROTEIN"/>
    <property type="match status" value="1"/>
</dbReference>
<dbReference type="PROSITE" id="PS00211">
    <property type="entry name" value="ABC_TRANSPORTER_1"/>
    <property type="match status" value="2"/>
</dbReference>
<keyword evidence="2 4" id="KW-0067">ATP-binding</keyword>
<dbReference type="Proteomes" id="UP000269374">
    <property type="component" value="Chromosome"/>
</dbReference>
<dbReference type="InterPro" id="IPR017871">
    <property type="entry name" value="ABC_transporter-like_CS"/>
</dbReference>
<evidence type="ECO:0000313" key="5">
    <source>
        <dbReference type="Proteomes" id="UP000269374"/>
    </source>
</evidence>
<dbReference type="SUPFAM" id="SSF52540">
    <property type="entry name" value="P-loop containing nucleoside triphosphate hydrolases"/>
    <property type="match status" value="2"/>
</dbReference>
<dbReference type="CDD" id="cd03221">
    <property type="entry name" value="ABCF_EF-3"/>
    <property type="match status" value="2"/>
</dbReference>
<evidence type="ECO:0000259" key="3">
    <source>
        <dbReference type="PROSITE" id="PS50893"/>
    </source>
</evidence>
<protein>
    <submittedName>
        <fullName evidence="4">ABC transporter ATP-binding protein</fullName>
    </submittedName>
</protein>
<evidence type="ECO:0000256" key="1">
    <source>
        <dbReference type="ARBA" id="ARBA00022741"/>
    </source>
</evidence>
<dbReference type="InterPro" id="IPR003439">
    <property type="entry name" value="ABC_transporter-like_ATP-bd"/>
</dbReference>
<feature type="domain" description="ABC transporter" evidence="3">
    <location>
        <begin position="325"/>
        <end position="513"/>
    </location>
</feature>
<dbReference type="KEGG" id="lact:D7I46_10580"/>
<dbReference type="GO" id="GO:0016887">
    <property type="term" value="F:ATP hydrolysis activity"/>
    <property type="evidence" value="ECO:0007669"/>
    <property type="project" value="InterPro"/>
</dbReference>
<dbReference type="SMART" id="SM00382">
    <property type="entry name" value="AAA"/>
    <property type="match status" value="2"/>
</dbReference>
<keyword evidence="5" id="KW-1185">Reference proteome</keyword>
<evidence type="ECO:0000313" key="4">
    <source>
        <dbReference type="EMBL" id="AYG01471.1"/>
    </source>
</evidence>
<dbReference type="RefSeq" id="WP_120772842.1">
    <property type="nucleotide sequence ID" value="NZ_CP032627.1"/>
</dbReference>
<dbReference type="InterPro" id="IPR051309">
    <property type="entry name" value="ABCF_ATPase"/>
</dbReference>
<dbReference type="AlphaFoldDB" id="A0A387BSM4"/>
<dbReference type="OrthoDB" id="9762369at2"/>
<dbReference type="InterPro" id="IPR027417">
    <property type="entry name" value="P-loop_NTPase"/>
</dbReference>
<reference evidence="4 5" key="1">
    <citation type="submission" date="2018-09" db="EMBL/GenBank/DDBJ databases">
        <title>Genome sequencing of strain 1JSPR-7.</title>
        <authorList>
            <person name="Heo J."/>
            <person name="Kim S.-J."/>
            <person name="Kwon S.-W."/>
        </authorList>
    </citation>
    <scope>NUCLEOTIDE SEQUENCE [LARGE SCALE GENOMIC DNA]</scope>
    <source>
        <strain evidence="4 5">1JSPR-7</strain>
    </source>
</reference>
<dbReference type="InterPro" id="IPR032781">
    <property type="entry name" value="ABC_tran_Xtn"/>
</dbReference>
<dbReference type="Pfam" id="PF00005">
    <property type="entry name" value="ABC_tran"/>
    <property type="match status" value="2"/>
</dbReference>
<dbReference type="Gene3D" id="3.40.50.300">
    <property type="entry name" value="P-loop containing nucleotide triphosphate hydrolases"/>
    <property type="match status" value="2"/>
</dbReference>
<accession>A0A387BSM4</accession>
<dbReference type="PROSITE" id="PS50893">
    <property type="entry name" value="ABC_TRANSPORTER_2"/>
    <property type="match status" value="2"/>
</dbReference>
<dbReference type="PANTHER" id="PTHR42855">
    <property type="entry name" value="ABC TRANSPORTER ATP-BINDING SUBUNIT"/>
    <property type="match status" value="1"/>
</dbReference>
<name>A0A387BSM4_9LACT</name>
<dbReference type="GO" id="GO:0005524">
    <property type="term" value="F:ATP binding"/>
    <property type="evidence" value="ECO:0007669"/>
    <property type="project" value="UniProtKB-KW"/>
</dbReference>
<dbReference type="EMBL" id="CP032627">
    <property type="protein sequence ID" value="AYG01471.1"/>
    <property type="molecule type" value="Genomic_DNA"/>
</dbReference>
<evidence type="ECO:0000256" key="2">
    <source>
        <dbReference type="ARBA" id="ARBA00022840"/>
    </source>
</evidence>
<dbReference type="Pfam" id="PF12848">
    <property type="entry name" value="ABC_tran_Xtn"/>
    <property type="match status" value="1"/>
</dbReference>
<organism evidence="4 5">
    <name type="scientific">Lactococcus allomyrinae</name>
    <dbReference type="NCBI Taxonomy" id="2419773"/>
    <lineage>
        <taxon>Bacteria</taxon>
        <taxon>Bacillati</taxon>
        <taxon>Bacillota</taxon>
        <taxon>Bacilli</taxon>
        <taxon>Lactobacillales</taxon>
        <taxon>Streptococcaceae</taxon>
        <taxon>Lactococcus</taxon>
    </lineage>
</organism>
<feature type="domain" description="ABC transporter" evidence="3">
    <location>
        <begin position="4"/>
        <end position="258"/>
    </location>
</feature>